<keyword evidence="6 7" id="KW-0472">Membrane</keyword>
<keyword evidence="3" id="KW-1003">Cell membrane</keyword>
<evidence type="ECO:0000256" key="5">
    <source>
        <dbReference type="ARBA" id="ARBA00022989"/>
    </source>
</evidence>
<dbReference type="GO" id="GO:0005886">
    <property type="term" value="C:plasma membrane"/>
    <property type="evidence" value="ECO:0007669"/>
    <property type="project" value="UniProtKB-SubCell"/>
</dbReference>
<sequence>MADQQAPETKIKFIKKKGGHAAAHGGAWKVAYADLVTAMMAFFLLMWLLSSADKNTKAGIAGMFQDPNFFTTERGKEILVNHGKGILPGSRGMAPGPDGDGGTDAASESPGAAAEEQKVMEATAEAIEKAFQQDELLQAFQDQISMDFTDEGLRIQIQDKAAQVLFDSGSATLKSYTLSILKEIAKELGKLPNRVVIGGHTDASQYSNKAYTNWELSSERANAARRVMESAAGGLRPGQVRRVTGYADTIPKEGLEPKDPQNRRISIVVVSAASEAAETKHQIAKPREKDRKAGKSGEPGAKAEPDKH</sequence>
<dbReference type="EMBL" id="JADKIO010000008">
    <property type="protein sequence ID" value="MBK9796997.1"/>
    <property type="molecule type" value="Genomic_DNA"/>
</dbReference>
<dbReference type="InterPro" id="IPR036737">
    <property type="entry name" value="OmpA-like_sf"/>
</dbReference>
<keyword evidence="4 9" id="KW-0812">Transmembrane</keyword>
<comment type="similarity">
    <text evidence="2">Belongs to the MotB family.</text>
</comment>
<dbReference type="InterPro" id="IPR006665">
    <property type="entry name" value="OmpA-like"/>
</dbReference>
<evidence type="ECO:0000256" key="2">
    <source>
        <dbReference type="ARBA" id="ARBA00008914"/>
    </source>
</evidence>
<feature type="transmembrane region" description="Helical" evidence="9">
    <location>
        <begin position="30"/>
        <end position="49"/>
    </location>
</feature>
<evidence type="ECO:0000256" key="6">
    <source>
        <dbReference type="ARBA" id="ARBA00023136"/>
    </source>
</evidence>
<feature type="domain" description="OmpA-like" evidence="10">
    <location>
        <begin position="153"/>
        <end position="273"/>
    </location>
</feature>
<dbReference type="SUPFAM" id="SSF103088">
    <property type="entry name" value="OmpA-like"/>
    <property type="match status" value="1"/>
</dbReference>
<reference evidence="11" key="1">
    <citation type="submission" date="2020-10" db="EMBL/GenBank/DDBJ databases">
        <title>Connecting structure to function with the recovery of over 1000 high-quality activated sludge metagenome-assembled genomes encoding full-length rRNA genes using long-read sequencing.</title>
        <authorList>
            <person name="Singleton C.M."/>
            <person name="Petriglieri F."/>
            <person name="Kristensen J.M."/>
            <person name="Kirkegaard R.H."/>
            <person name="Michaelsen T.Y."/>
            <person name="Andersen M.H."/>
            <person name="Karst S.M."/>
            <person name="Dueholm M.S."/>
            <person name="Nielsen P.H."/>
            <person name="Albertsen M."/>
        </authorList>
    </citation>
    <scope>NUCLEOTIDE SEQUENCE</scope>
    <source>
        <strain evidence="11">Skiv_18-Q3-R9-52_MAXAC.067</strain>
    </source>
</reference>
<dbReference type="PANTHER" id="PTHR30329:SF21">
    <property type="entry name" value="LIPOPROTEIN YIAD-RELATED"/>
    <property type="match status" value="1"/>
</dbReference>
<dbReference type="InterPro" id="IPR050330">
    <property type="entry name" value="Bact_OuterMem_StrucFunc"/>
</dbReference>
<evidence type="ECO:0000256" key="7">
    <source>
        <dbReference type="PROSITE-ProRule" id="PRU00473"/>
    </source>
</evidence>
<evidence type="ECO:0000256" key="3">
    <source>
        <dbReference type="ARBA" id="ARBA00022475"/>
    </source>
</evidence>
<dbReference type="PROSITE" id="PS51123">
    <property type="entry name" value="OMPA_2"/>
    <property type="match status" value="1"/>
</dbReference>
<gene>
    <name evidence="11" type="ORF">IPP58_10955</name>
</gene>
<evidence type="ECO:0000259" key="10">
    <source>
        <dbReference type="PROSITE" id="PS51123"/>
    </source>
</evidence>
<evidence type="ECO:0000313" key="11">
    <source>
        <dbReference type="EMBL" id="MBK9796997.1"/>
    </source>
</evidence>
<comment type="subcellular location">
    <subcellularLocation>
        <location evidence="1">Cell membrane</location>
        <topology evidence="1">Single-pass membrane protein</topology>
    </subcellularLocation>
</comment>
<protein>
    <submittedName>
        <fullName evidence="11">OmpA family protein</fullName>
    </submittedName>
</protein>
<dbReference type="AlphaFoldDB" id="A0A9D7XI89"/>
<dbReference type="Gene3D" id="3.30.1330.60">
    <property type="entry name" value="OmpA-like domain"/>
    <property type="match status" value="1"/>
</dbReference>
<comment type="caution">
    <text evidence="11">The sequence shown here is derived from an EMBL/GenBank/DDBJ whole genome shotgun (WGS) entry which is preliminary data.</text>
</comment>
<feature type="region of interest" description="Disordered" evidence="8">
    <location>
        <begin position="87"/>
        <end position="114"/>
    </location>
</feature>
<feature type="compositionally biased region" description="Low complexity" evidence="8">
    <location>
        <begin position="92"/>
        <end position="114"/>
    </location>
</feature>
<organism evidence="11 12">
    <name type="scientific">Candidatus Geothrix skivensis</name>
    <dbReference type="NCBI Taxonomy" id="2954439"/>
    <lineage>
        <taxon>Bacteria</taxon>
        <taxon>Pseudomonadati</taxon>
        <taxon>Acidobacteriota</taxon>
        <taxon>Holophagae</taxon>
        <taxon>Holophagales</taxon>
        <taxon>Holophagaceae</taxon>
        <taxon>Geothrix</taxon>
    </lineage>
</organism>
<evidence type="ECO:0000256" key="8">
    <source>
        <dbReference type="SAM" id="MobiDB-lite"/>
    </source>
</evidence>
<feature type="region of interest" description="Disordered" evidence="8">
    <location>
        <begin position="273"/>
        <end position="308"/>
    </location>
</feature>
<feature type="compositionally biased region" description="Basic and acidic residues" evidence="8">
    <location>
        <begin position="277"/>
        <end position="308"/>
    </location>
</feature>
<proteinExistence type="inferred from homology"/>
<dbReference type="Pfam" id="PF00691">
    <property type="entry name" value="OmpA"/>
    <property type="match status" value="1"/>
</dbReference>
<dbReference type="CDD" id="cd07185">
    <property type="entry name" value="OmpA_C-like"/>
    <property type="match status" value="1"/>
</dbReference>
<name>A0A9D7XI89_9BACT</name>
<dbReference type="PANTHER" id="PTHR30329">
    <property type="entry name" value="STATOR ELEMENT OF FLAGELLAR MOTOR COMPLEX"/>
    <property type="match status" value="1"/>
</dbReference>
<evidence type="ECO:0000313" key="12">
    <source>
        <dbReference type="Proteomes" id="UP000886657"/>
    </source>
</evidence>
<evidence type="ECO:0000256" key="1">
    <source>
        <dbReference type="ARBA" id="ARBA00004162"/>
    </source>
</evidence>
<accession>A0A9D7XI89</accession>
<keyword evidence="5 9" id="KW-1133">Transmembrane helix</keyword>
<dbReference type="InterPro" id="IPR025713">
    <property type="entry name" value="MotB-like_N_dom"/>
</dbReference>
<dbReference type="Proteomes" id="UP000886657">
    <property type="component" value="Unassembled WGS sequence"/>
</dbReference>
<evidence type="ECO:0000256" key="9">
    <source>
        <dbReference type="SAM" id="Phobius"/>
    </source>
</evidence>
<evidence type="ECO:0000256" key="4">
    <source>
        <dbReference type="ARBA" id="ARBA00022692"/>
    </source>
</evidence>
<dbReference type="Pfam" id="PF13677">
    <property type="entry name" value="MotB_plug"/>
    <property type="match status" value="1"/>
</dbReference>